<dbReference type="PANTHER" id="PTHR12205">
    <property type="entry name" value="CENTROMERE/KINETOCHORE PROTEIN ZW10"/>
    <property type="match status" value="1"/>
</dbReference>
<accession>A0A162IUM6</accession>
<dbReference type="GO" id="GO:0007094">
    <property type="term" value="P:mitotic spindle assembly checkpoint signaling"/>
    <property type="evidence" value="ECO:0007669"/>
    <property type="project" value="TreeGrafter"/>
</dbReference>
<dbReference type="Gene3D" id="1.10.357.150">
    <property type="match status" value="1"/>
</dbReference>
<dbReference type="InterPro" id="IPR055148">
    <property type="entry name" value="ZW10_C_2"/>
</dbReference>
<evidence type="ECO:0000313" key="4">
    <source>
        <dbReference type="Proteomes" id="UP000078544"/>
    </source>
</evidence>
<evidence type="ECO:0000259" key="2">
    <source>
        <dbReference type="Pfam" id="PF22766"/>
    </source>
</evidence>
<dbReference type="AlphaFoldDB" id="A0A162IUM6"/>
<organism evidence="3 4">
    <name type="scientific">Moelleriella libera RCEF 2490</name>
    <dbReference type="NCBI Taxonomy" id="1081109"/>
    <lineage>
        <taxon>Eukaryota</taxon>
        <taxon>Fungi</taxon>
        <taxon>Dikarya</taxon>
        <taxon>Ascomycota</taxon>
        <taxon>Pezizomycotina</taxon>
        <taxon>Sordariomycetes</taxon>
        <taxon>Hypocreomycetidae</taxon>
        <taxon>Hypocreales</taxon>
        <taxon>Clavicipitaceae</taxon>
        <taxon>Moelleriella</taxon>
    </lineage>
</organism>
<comment type="caution">
    <text evidence="3">The sequence shown here is derived from an EMBL/GenBank/DDBJ whole genome shotgun (WGS) entry which is preliminary data.</text>
</comment>
<protein>
    <submittedName>
        <fullName evidence="3">RZZ complex, subunit Zw10</fullName>
    </submittedName>
</protein>
<reference evidence="3 4" key="1">
    <citation type="journal article" date="2016" name="Genome Biol. Evol.">
        <title>Divergent and convergent evolution of fungal pathogenicity.</title>
        <authorList>
            <person name="Shang Y."/>
            <person name="Xiao G."/>
            <person name="Zheng P."/>
            <person name="Cen K."/>
            <person name="Zhan S."/>
            <person name="Wang C."/>
        </authorList>
    </citation>
    <scope>NUCLEOTIDE SEQUENCE [LARGE SCALE GENOMIC DNA]</scope>
    <source>
        <strain evidence="3 4">RCEF 2490</strain>
    </source>
</reference>
<feature type="region of interest" description="Disordered" evidence="1">
    <location>
        <begin position="447"/>
        <end position="532"/>
    </location>
</feature>
<keyword evidence="4" id="KW-1185">Reference proteome</keyword>
<dbReference type="PANTHER" id="PTHR12205:SF0">
    <property type="entry name" value="CENTROMERE_KINETOCHORE PROTEIN ZW10 HOMOLOG"/>
    <property type="match status" value="1"/>
</dbReference>
<dbReference type="GO" id="GO:0005737">
    <property type="term" value="C:cytoplasm"/>
    <property type="evidence" value="ECO:0007669"/>
    <property type="project" value="GOC"/>
</dbReference>
<dbReference type="GO" id="GO:0006888">
    <property type="term" value="P:endoplasmic reticulum to Golgi vesicle-mediated transport"/>
    <property type="evidence" value="ECO:0007669"/>
    <property type="project" value="TreeGrafter"/>
</dbReference>
<name>A0A162IUM6_9HYPO</name>
<feature type="compositionally biased region" description="Acidic residues" evidence="1">
    <location>
        <begin position="467"/>
        <end position="483"/>
    </location>
</feature>
<proteinExistence type="predicted"/>
<dbReference type="OrthoDB" id="534815at2759"/>
<dbReference type="STRING" id="1081109.A0A162IUM6"/>
<dbReference type="InterPro" id="IPR046362">
    <property type="entry name" value="Zw10/DSL1_C_sf"/>
</dbReference>
<evidence type="ECO:0000313" key="3">
    <source>
        <dbReference type="EMBL" id="KZZ98642.1"/>
    </source>
</evidence>
<dbReference type="EMBL" id="AZGY01000005">
    <property type="protein sequence ID" value="KZZ98642.1"/>
    <property type="molecule type" value="Genomic_DNA"/>
</dbReference>
<dbReference type="GO" id="GO:1990423">
    <property type="term" value="C:RZZ complex"/>
    <property type="evidence" value="ECO:0007669"/>
    <property type="project" value="TreeGrafter"/>
</dbReference>
<sequence length="856" mass="95354">MASALALEPQQLRDAIVSFALDGKFPDDITSLPPITEIDLQPAIDALQATKTDLETEISVINEESKEDVITWARNAKTLQEDVIRSKTLANDVARQADAPDLSGEAIHEAEEKSLFLNRELQYSQQLRGVLGKIKQLDLLLKKAEAAKDDRRVLDSLQLLEQIWTAIDATGVSKSCRIIDLLHHQASELKSTIYEVFSSVWKELIRLDVDNGKMFIQESLPNGGMTLAEAVIGLKTYKETDERVEQLWRNLDGGILSPRLDASRQNFVGVRTSGNELALTEEGDESIQALLSDLEVVFVFLREKLPSELMGHLESLAMPEFIPKLIQRWLNPHVPSSLAEIPRFQSLIGSARSFCITLEKYGYTGLNELEDWVNKSHLTWLGHYRETTLGAIRSNLSRGIGEPRQVEKVEKHMVTMSEGKELATTGAGAAAGSNDWGAAWDEAWDDEDVEEETQTVMTPESASNQTTEEDDGTDAWGWGDEDEDGKRVKPDVPGEEDGGADAWGWGEDETTGGKEPAKPSPKRLKTREGTGKSKDVKKELILKEKYHISSMPDSVLELITTTLEDGATLTKEADKYELIASTAPGLFSLPTFSLALYRAIAPFYYSLVEGGSMYLYNDAVYIAERLFEFAEAWKERQDLTPRARSMLRLDNDIKTLQNFANRSYANEMSIQRTVLQDLLGGSQGILQQDEPAAAIEGGISRIRQMAATWDKILARSVWSQAVGSLVDALASHLIAEVLDMSSIGQDEAYNIASLMVATTALDDLFLPSNLGNSKPNKNDVPTTEQYAPNWPRLKYLSEILQSDLKGIRALWCDQKLSYYFTEEEVIDLIHASFEDNPRTRQTIKDIKNAQYPAVDL</sequence>
<dbReference type="Proteomes" id="UP000078544">
    <property type="component" value="Unassembled WGS sequence"/>
</dbReference>
<gene>
    <name evidence="3" type="ORF">AAL_03160</name>
</gene>
<feature type="compositionally biased region" description="Polar residues" evidence="1">
    <location>
        <begin position="454"/>
        <end position="466"/>
    </location>
</feature>
<evidence type="ECO:0000256" key="1">
    <source>
        <dbReference type="SAM" id="MobiDB-lite"/>
    </source>
</evidence>
<dbReference type="Pfam" id="PF22766">
    <property type="entry name" value="ZW10_C2"/>
    <property type="match status" value="1"/>
</dbReference>
<feature type="domain" description="ZW10 C-terminal helical" evidence="2">
    <location>
        <begin position="695"/>
        <end position="844"/>
    </location>
</feature>